<keyword evidence="4" id="KW-0249">Electron transport</keyword>
<evidence type="ECO:0000256" key="7">
    <source>
        <dbReference type="SAM" id="SignalP"/>
    </source>
</evidence>
<keyword evidence="3 6" id="KW-0479">Metal-binding</keyword>
<dbReference type="SUPFAM" id="SSF46626">
    <property type="entry name" value="Cytochrome c"/>
    <property type="match status" value="1"/>
</dbReference>
<proteinExistence type="predicted"/>
<dbReference type="InterPro" id="IPR009056">
    <property type="entry name" value="Cyt_c-like_dom"/>
</dbReference>
<dbReference type="InterPro" id="IPR036909">
    <property type="entry name" value="Cyt_c-like_dom_sf"/>
</dbReference>
<keyword evidence="2 6" id="KW-0349">Heme</keyword>
<dbReference type="GO" id="GO:0009055">
    <property type="term" value="F:electron transfer activity"/>
    <property type="evidence" value="ECO:0007669"/>
    <property type="project" value="InterPro"/>
</dbReference>
<feature type="chain" id="PRO_5027018215" evidence="7">
    <location>
        <begin position="21"/>
        <end position="119"/>
    </location>
</feature>
<dbReference type="Gene3D" id="1.10.760.10">
    <property type="entry name" value="Cytochrome c-like domain"/>
    <property type="match status" value="1"/>
</dbReference>
<keyword evidence="1" id="KW-0813">Transport</keyword>
<evidence type="ECO:0000256" key="3">
    <source>
        <dbReference type="ARBA" id="ARBA00022723"/>
    </source>
</evidence>
<dbReference type="PRINTS" id="PR00607">
    <property type="entry name" value="CYTCHROMECIE"/>
</dbReference>
<sequence>MIRILFAAAALLLAACSDNDSSNNAPAAAANQADQRSGALLYRQYCVNCHGSGAGGAPQVGKDHRLYWSHEVEEEGFETLVQEAIHGINAMPPRGNCYDCSDQEIRNAVIYMLQLSAAK</sequence>
<evidence type="ECO:0000313" key="10">
    <source>
        <dbReference type="Proteomes" id="UP000469421"/>
    </source>
</evidence>
<keyword evidence="7" id="KW-0732">Signal</keyword>
<dbReference type="GO" id="GO:0020037">
    <property type="term" value="F:heme binding"/>
    <property type="evidence" value="ECO:0007669"/>
    <property type="project" value="InterPro"/>
</dbReference>
<feature type="signal peptide" evidence="7">
    <location>
        <begin position="1"/>
        <end position="20"/>
    </location>
</feature>
<dbReference type="Pfam" id="PF13442">
    <property type="entry name" value="Cytochrome_CBB3"/>
    <property type="match status" value="1"/>
</dbReference>
<dbReference type="PROSITE" id="PS51257">
    <property type="entry name" value="PROKAR_LIPOPROTEIN"/>
    <property type="match status" value="1"/>
</dbReference>
<keyword evidence="10" id="KW-1185">Reference proteome</keyword>
<organism evidence="9 10">
    <name type="scientific">Alcanivorax sediminis</name>
    <dbReference type="NCBI Taxonomy" id="2663008"/>
    <lineage>
        <taxon>Bacteria</taxon>
        <taxon>Pseudomonadati</taxon>
        <taxon>Pseudomonadota</taxon>
        <taxon>Gammaproteobacteria</taxon>
        <taxon>Oceanospirillales</taxon>
        <taxon>Alcanivoracaceae</taxon>
        <taxon>Alcanivorax</taxon>
    </lineage>
</organism>
<evidence type="ECO:0000256" key="5">
    <source>
        <dbReference type="ARBA" id="ARBA00023004"/>
    </source>
</evidence>
<evidence type="ECO:0000313" key="9">
    <source>
        <dbReference type="EMBL" id="MQX52470.1"/>
    </source>
</evidence>
<dbReference type="PANTHER" id="PTHR40942:SF4">
    <property type="entry name" value="CYTOCHROME C5"/>
    <property type="match status" value="1"/>
</dbReference>
<dbReference type="InterPro" id="IPR002323">
    <property type="entry name" value="Cyt_CIE"/>
</dbReference>
<evidence type="ECO:0000259" key="8">
    <source>
        <dbReference type="PROSITE" id="PS51007"/>
    </source>
</evidence>
<keyword evidence="5 6" id="KW-0408">Iron</keyword>
<name>A0A6N7LWH5_9GAMM</name>
<gene>
    <name evidence="9" type="ORF">GFN93_04370</name>
</gene>
<evidence type="ECO:0000256" key="6">
    <source>
        <dbReference type="PROSITE-ProRule" id="PRU00433"/>
    </source>
</evidence>
<dbReference type="PANTHER" id="PTHR40942">
    <property type="match status" value="1"/>
</dbReference>
<evidence type="ECO:0000256" key="2">
    <source>
        <dbReference type="ARBA" id="ARBA00022617"/>
    </source>
</evidence>
<accession>A0A6N7LWH5</accession>
<dbReference type="RefSeq" id="WP_153499228.1">
    <property type="nucleotide sequence ID" value="NZ_JBMZXE010000036.1"/>
</dbReference>
<reference evidence="9 10" key="1">
    <citation type="submission" date="2019-10" db="EMBL/GenBank/DDBJ databases">
        <title>Alcanivorax sp.PA15-N-34 draft genome sequence.</title>
        <authorList>
            <person name="Liao X."/>
            <person name="Shao Z."/>
        </authorList>
    </citation>
    <scope>NUCLEOTIDE SEQUENCE [LARGE SCALE GENOMIC DNA]</scope>
    <source>
        <strain evidence="9 10">PA15-N-34</strain>
    </source>
</reference>
<evidence type="ECO:0000256" key="4">
    <source>
        <dbReference type="ARBA" id="ARBA00022982"/>
    </source>
</evidence>
<dbReference type="EMBL" id="WIRE01000001">
    <property type="protein sequence ID" value="MQX52470.1"/>
    <property type="molecule type" value="Genomic_DNA"/>
</dbReference>
<comment type="caution">
    <text evidence="9">The sequence shown here is derived from an EMBL/GenBank/DDBJ whole genome shotgun (WGS) entry which is preliminary data.</text>
</comment>
<dbReference type="PROSITE" id="PS51007">
    <property type="entry name" value="CYTC"/>
    <property type="match status" value="1"/>
</dbReference>
<evidence type="ECO:0000256" key="1">
    <source>
        <dbReference type="ARBA" id="ARBA00022448"/>
    </source>
</evidence>
<dbReference type="GO" id="GO:0005506">
    <property type="term" value="F:iron ion binding"/>
    <property type="evidence" value="ECO:0007669"/>
    <property type="project" value="InterPro"/>
</dbReference>
<dbReference type="AlphaFoldDB" id="A0A6N7LWH5"/>
<feature type="domain" description="Cytochrome c" evidence="8">
    <location>
        <begin position="33"/>
        <end position="116"/>
    </location>
</feature>
<dbReference type="Proteomes" id="UP000469421">
    <property type="component" value="Unassembled WGS sequence"/>
</dbReference>
<protein>
    <submittedName>
        <fullName evidence="9">Cytochrome c5 family protein</fullName>
    </submittedName>
</protein>